<dbReference type="SMART" id="SM00028">
    <property type="entry name" value="TPR"/>
    <property type="match status" value="3"/>
</dbReference>
<evidence type="ECO:0000313" key="4">
    <source>
        <dbReference type="Proteomes" id="UP000734854"/>
    </source>
</evidence>
<dbReference type="AlphaFoldDB" id="A0A8J5I9R9"/>
<protein>
    <recommendedName>
        <fullName evidence="2">Protein ZIP4 homolog</fullName>
    </recommendedName>
</protein>
<dbReference type="PANTHER" id="PTHR40375:SF2">
    <property type="entry name" value="SPORULATION-SPECIFIC PROTEIN 22"/>
    <property type="match status" value="1"/>
</dbReference>
<reference evidence="3 4" key="1">
    <citation type="submission" date="2020-08" db="EMBL/GenBank/DDBJ databases">
        <title>Plant Genome Project.</title>
        <authorList>
            <person name="Zhang R.-G."/>
        </authorList>
    </citation>
    <scope>NUCLEOTIDE SEQUENCE [LARGE SCALE GENOMIC DNA]</scope>
    <source>
        <tissue evidence="3">Rhizome</tissue>
    </source>
</reference>
<dbReference type="GO" id="GO:0051321">
    <property type="term" value="P:meiotic cell cycle"/>
    <property type="evidence" value="ECO:0007669"/>
    <property type="project" value="UniProtKB-KW"/>
</dbReference>
<evidence type="ECO:0000256" key="2">
    <source>
        <dbReference type="ARBA" id="ARBA00031845"/>
    </source>
</evidence>
<dbReference type="PANTHER" id="PTHR40375">
    <property type="entry name" value="SPORULATION-SPECIFIC PROTEIN 22"/>
    <property type="match status" value="1"/>
</dbReference>
<evidence type="ECO:0000256" key="1">
    <source>
        <dbReference type="ARBA" id="ARBA00023254"/>
    </source>
</evidence>
<accession>A0A8J5I9R9</accession>
<keyword evidence="1" id="KW-0469">Meiosis</keyword>
<dbReference type="InterPro" id="IPR019734">
    <property type="entry name" value="TPR_rpt"/>
</dbReference>
<gene>
    <name evidence="3" type="ORF">ZIOFF_012392</name>
</gene>
<evidence type="ECO:0000313" key="3">
    <source>
        <dbReference type="EMBL" id="KAG6530170.1"/>
    </source>
</evidence>
<dbReference type="InterPro" id="IPR013940">
    <property type="entry name" value="Spo22/ZIP4/TEX11"/>
</dbReference>
<dbReference type="SUPFAM" id="SSF48452">
    <property type="entry name" value="TPR-like"/>
    <property type="match status" value="1"/>
</dbReference>
<sequence length="1260" mass="137492">MAEGLIPYIYRAIKRMRREQKYYRSLSTRPSDWFGLPSSHRKVLRPPAIKLGSFSEGGGAADGETTGRHRRYRSMQDFYASADDAFLPESNGRRQAKEMARSRSGLSLWSTALPLWSVALVYYPTDLSCRSGLLPCAIPICAVCWTTSCGLLPLDINDLVPNALGVILAFVQLCNVPSVGVAPTDKPVQGNGDIPSASCEKLESCTTQKPRKFEVKAIASAGKKSTPAAAANAKTATPGGGGGYDCSAGVVAGVMGRLCSGRLGFVNTARTTRHLNDSSWFGKEGNTNLLCGMKISELSSPDLRSTSKDATPVLRLLLDDVESSVKVAESLDPSSSPAGLAARLRLSLSSLNQPASATHLTEPVKIHLWKLSYRLWNACVDLSNASELLRGDAPSRKAELAELRHVAADMLCIAGLPLAIPSAAFKSASFFHKTGLIWHELGRFDLAAGCFERATELASAAHSEGTSKIGDEEERQLLLDLHIARARTAWEVGDRNLAIALLNRSKNLILGSPSGFRSLAEQFLLFGKLDLSKKSPEGRSDASRLLTEAMDLCEKGIAAARSRGASGGAETLELDGLKSRCLRFLAADRLQAEDYDGVLKCIRALRSGSVVPPAVEHPSVKYVAMKGWIGVRRLQEAERELMGMMASKEVPEAACVSAAEAYLSNAGPDKAGSVLLGLTGRCHASAAAALRVVQRVAEGGGRGRAKVLAELTADEKVVALFQPSAAAKEREAMHALLWNCGAEHFRSKDYEVSVDMFEKSMFYVPRDEEHQSRRANCFRVLSLCHLGLQQIDRAQEFIEHAEKLEPNIKCSFLKYKIYLEKKDENEAIKQMQAMVSCIDFNPEFLTLCTHEAISCRLLPVAIASLSVLLNIYSPGKKMPMTEVAILRNLISLLHRSPNNELEILKYTKYARARMVEIGVECFFGKGAVGSRELNWLAGISYNMGLTTGNEKKYEFCAKFFELASAFYTAITDEEGVNQATSCKCLIISVGALLNAEKQKEVTLVDNDVKLALEMLVRAEKILPCISSSFNDPRQAQAENQSLHFLHTYCTYELMNRVKDGGRSQQLQLIKSFAASKSCTGHYLLQLGLAASCSEHYDPEVAEFALNACLPALIASPSPDYSSISIVIRKLVCLSASRGNEVGKDDGTYDIYRKAYQIILGLKEGEYPTEEGKWLAMTAWNKSGIAVRMQQVANARIWMKMGLDLARHFHGMDKYICGMEEYLANFERLCCVGDGGNSEGEGNGGSRNSPTTGNIVQICRE</sequence>
<dbReference type="InterPro" id="IPR039057">
    <property type="entry name" value="Spo22/ZIP4"/>
</dbReference>
<dbReference type="Proteomes" id="UP000734854">
    <property type="component" value="Unassembled WGS sequence"/>
</dbReference>
<keyword evidence="4" id="KW-1185">Reference proteome</keyword>
<dbReference type="Pfam" id="PF08631">
    <property type="entry name" value="SPO22"/>
    <property type="match status" value="1"/>
</dbReference>
<proteinExistence type="predicted"/>
<dbReference type="GO" id="GO:0090173">
    <property type="term" value="P:regulation of synaptonemal complex assembly"/>
    <property type="evidence" value="ECO:0007669"/>
    <property type="project" value="InterPro"/>
</dbReference>
<comment type="caution">
    <text evidence="3">The sequence shown here is derived from an EMBL/GenBank/DDBJ whole genome shotgun (WGS) entry which is preliminary data.</text>
</comment>
<dbReference type="EMBL" id="JACMSC010000003">
    <property type="protein sequence ID" value="KAG6530170.1"/>
    <property type="molecule type" value="Genomic_DNA"/>
</dbReference>
<name>A0A8J5I9R9_ZINOF</name>
<organism evidence="3 4">
    <name type="scientific">Zingiber officinale</name>
    <name type="common">Ginger</name>
    <name type="synonym">Amomum zingiber</name>
    <dbReference type="NCBI Taxonomy" id="94328"/>
    <lineage>
        <taxon>Eukaryota</taxon>
        <taxon>Viridiplantae</taxon>
        <taxon>Streptophyta</taxon>
        <taxon>Embryophyta</taxon>
        <taxon>Tracheophyta</taxon>
        <taxon>Spermatophyta</taxon>
        <taxon>Magnoliopsida</taxon>
        <taxon>Liliopsida</taxon>
        <taxon>Zingiberales</taxon>
        <taxon>Zingiberaceae</taxon>
        <taxon>Zingiber</taxon>
    </lineage>
</organism>
<dbReference type="InterPro" id="IPR011990">
    <property type="entry name" value="TPR-like_helical_dom_sf"/>
</dbReference>
<dbReference type="Gene3D" id="1.25.40.10">
    <property type="entry name" value="Tetratricopeptide repeat domain"/>
    <property type="match status" value="1"/>
</dbReference>